<evidence type="ECO:0000313" key="1">
    <source>
        <dbReference type="EMBL" id="XDQ55705.1"/>
    </source>
</evidence>
<dbReference type="RefSeq" id="WP_369248839.1">
    <property type="nucleotide sequence ID" value="NZ_CP163443.1"/>
</dbReference>
<dbReference type="AlphaFoldDB" id="A0AB39RLN6"/>
<gene>
    <name evidence="1" type="ORF">AB5J53_30605</name>
</gene>
<sequence length="154" mass="17936">MSEVDALVRRLTPEDRAAVSLLDLQRLQVERAGVSEQTAGQLREPTYGVLSCLRLWQVLIRRMEQDWPSTDYYMVYEYLNDLTVRDSLEGYVEALPQHVAVKIRRTLDLLDERFTAVTTSDGGAELSLYWRPLAEGREARWWWLRKPTVLPPGW</sequence>
<accession>A0AB39RLN6</accession>
<dbReference type="EMBL" id="CP163443">
    <property type="protein sequence ID" value="XDQ55705.1"/>
    <property type="molecule type" value="Genomic_DNA"/>
</dbReference>
<protein>
    <submittedName>
        <fullName evidence="1">Uncharacterized protein</fullName>
    </submittedName>
</protein>
<reference evidence="1" key="1">
    <citation type="submission" date="2024-07" db="EMBL/GenBank/DDBJ databases">
        <authorList>
            <person name="Yu S.T."/>
        </authorList>
    </citation>
    <scope>NUCLEOTIDE SEQUENCE</scope>
    <source>
        <strain evidence="1">R41</strain>
    </source>
</reference>
<name>A0AB39RLN6_9ACTN</name>
<organism evidence="1">
    <name type="scientific">Streptomyces sp. R41</name>
    <dbReference type="NCBI Taxonomy" id="3238632"/>
    <lineage>
        <taxon>Bacteria</taxon>
        <taxon>Bacillati</taxon>
        <taxon>Actinomycetota</taxon>
        <taxon>Actinomycetes</taxon>
        <taxon>Kitasatosporales</taxon>
        <taxon>Streptomycetaceae</taxon>
        <taxon>Streptomyces</taxon>
    </lineage>
</organism>
<proteinExistence type="predicted"/>